<dbReference type="CDD" id="cd05120">
    <property type="entry name" value="APH_ChoK_like"/>
    <property type="match status" value="1"/>
</dbReference>
<dbReference type="Proteomes" id="UP000245956">
    <property type="component" value="Unassembled WGS sequence"/>
</dbReference>
<name>A0A2U3EAI3_PURLI</name>
<dbReference type="PANTHER" id="PTHR21310">
    <property type="entry name" value="AMINOGLYCOSIDE PHOSPHOTRANSFERASE-RELATED-RELATED"/>
    <property type="match status" value="1"/>
</dbReference>
<reference evidence="2 3" key="1">
    <citation type="journal article" date="2016" name="Front. Microbiol.">
        <title>Genome and transcriptome sequences reveal the specific parasitism of the nematophagous Purpureocillium lilacinum 36-1.</title>
        <authorList>
            <person name="Xie J."/>
            <person name="Li S."/>
            <person name="Mo C."/>
            <person name="Xiao X."/>
            <person name="Peng D."/>
            <person name="Wang G."/>
            <person name="Xiao Y."/>
        </authorList>
    </citation>
    <scope>NUCLEOTIDE SEQUENCE [LARGE SCALE GENOMIC DNA]</scope>
    <source>
        <strain evidence="2 3">36-1</strain>
    </source>
</reference>
<dbReference type="InterPro" id="IPR051678">
    <property type="entry name" value="AGP_Transferase"/>
</dbReference>
<feature type="domain" description="Aminoglycoside phosphotransferase" evidence="1">
    <location>
        <begin position="72"/>
        <end position="261"/>
    </location>
</feature>
<dbReference type="SUPFAM" id="SSF56112">
    <property type="entry name" value="Protein kinase-like (PK-like)"/>
    <property type="match status" value="1"/>
</dbReference>
<dbReference type="PANTHER" id="PTHR21310:SF15">
    <property type="entry name" value="AMINOGLYCOSIDE PHOSPHOTRANSFERASE DOMAIN-CONTAINING PROTEIN"/>
    <property type="match status" value="1"/>
</dbReference>
<accession>A0A2U3EAI3</accession>
<dbReference type="InterPro" id="IPR011009">
    <property type="entry name" value="Kinase-like_dom_sf"/>
</dbReference>
<proteinExistence type="predicted"/>
<dbReference type="EMBL" id="LCWV01000007">
    <property type="protein sequence ID" value="PWI71510.1"/>
    <property type="molecule type" value="Genomic_DNA"/>
</dbReference>
<evidence type="ECO:0000313" key="3">
    <source>
        <dbReference type="Proteomes" id="UP000245956"/>
    </source>
</evidence>
<protein>
    <recommendedName>
        <fullName evidence="1">Aminoglycoside phosphotransferase domain-containing protein</fullName>
    </recommendedName>
</protein>
<dbReference type="Pfam" id="PF01636">
    <property type="entry name" value="APH"/>
    <property type="match status" value="1"/>
</dbReference>
<comment type="caution">
    <text evidence="2">The sequence shown here is derived from an EMBL/GenBank/DDBJ whole genome shotgun (WGS) entry which is preliminary data.</text>
</comment>
<dbReference type="Gene3D" id="3.90.1200.10">
    <property type="match status" value="1"/>
</dbReference>
<organism evidence="2 3">
    <name type="scientific">Purpureocillium lilacinum</name>
    <name type="common">Paecilomyces lilacinus</name>
    <dbReference type="NCBI Taxonomy" id="33203"/>
    <lineage>
        <taxon>Eukaryota</taxon>
        <taxon>Fungi</taxon>
        <taxon>Dikarya</taxon>
        <taxon>Ascomycota</taxon>
        <taxon>Pezizomycotina</taxon>
        <taxon>Sordariomycetes</taxon>
        <taxon>Hypocreomycetidae</taxon>
        <taxon>Hypocreales</taxon>
        <taxon>Ophiocordycipitaceae</taxon>
        <taxon>Purpureocillium</taxon>
    </lineage>
</organism>
<gene>
    <name evidence="2" type="ORF">PCL_11604</name>
</gene>
<dbReference type="AlphaFoldDB" id="A0A2U3EAI3"/>
<sequence>MTQALGRGRFMSANCSLPHFHPATPRDLEQTMATTKGLPELEKSKANRSTAGRRVFEDGTDAIRKEGRVFRLSREVEAMEFVASRTSIPIPQIIETHLDAEPTSAGRSPLGWILMKRMPGQNLGEAWSTMTETARERTESQLKSYIHQLRQLPSPRPGYICSCSGGPAYDHRITNMSTCGPFATIGEFHDSLVAPIKDSPRPEWAEKYRKLLPDTHSVVFAHADLSWENILVDAESGDVTAVLDWEMAGFWPEWWEYRKALYGSRSQRWWRDVLSKIMDKYDTETEADMDVEMY</sequence>
<dbReference type="InterPro" id="IPR002575">
    <property type="entry name" value="Aminoglycoside_PTrfase"/>
</dbReference>
<evidence type="ECO:0000313" key="2">
    <source>
        <dbReference type="EMBL" id="PWI71510.1"/>
    </source>
</evidence>
<evidence type="ECO:0000259" key="1">
    <source>
        <dbReference type="Pfam" id="PF01636"/>
    </source>
</evidence>